<proteinExistence type="predicted"/>
<dbReference type="KEGG" id="tml:GSTUM_00003419001"/>
<dbReference type="RefSeq" id="XP_002837127.1">
    <property type="nucleotide sequence ID" value="XM_002837081.1"/>
</dbReference>
<sequence>MSWHSSFSFSLFATHTPLDPLDPLPHSSSSFYPSLLCSPHLSSPPLQRPYPSSSLCLSAFSLSFPSRQSFHSCHGAKILEICFQIISGFQLPTRLNLVGLPYTAGSRGLSRCARLPLLTSE</sequence>
<protein>
    <submittedName>
        <fullName evidence="1">(Perigord truffle) hypothetical protein</fullName>
    </submittedName>
</protein>
<dbReference type="GeneID" id="9188566"/>
<accession>D5G9X5</accession>
<evidence type="ECO:0000313" key="1">
    <source>
        <dbReference type="EMBL" id="CAZ81318.1"/>
    </source>
</evidence>
<dbReference type="EMBL" id="FN430065">
    <property type="protein sequence ID" value="CAZ81318.1"/>
    <property type="molecule type" value="Genomic_DNA"/>
</dbReference>
<evidence type="ECO:0000313" key="2">
    <source>
        <dbReference type="Proteomes" id="UP000006911"/>
    </source>
</evidence>
<dbReference type="InParanoid" id="D5G9X5"/>
<dbReference type="Proteomes" id="UP000006911">
    <property type="component" value="Unassembled WGS sequence"/>
</dbReference>
<dbReference type="AlphaFoldDB" id="D5G9X5"/>
<organism evidence="1 2">
    <name type="scientific">Tuber melanosporum (strain Mel28)</name>
    <name type="common">Perigord black truffle</name>
    <dbReference type="NCBI Taxonomy" id="656061"/>
    <lineage>
        <taxon>Eukaryota</taxon>
        <taxon>Fungi</taxon>
        <taxon>Dikarya</taxon>
        <taxon>Ascomycota</taxon>
        <taxon>Pezizomycotina</taxon>
        <taxon>Pezizomycetes</taxon>
        <taxon>Pezizales</taxon>
        <taxon>Tuberaceae</taxon>
        <taxon>Tuber</taxon>
    </lineage>
</organism>
<dbReference type="HOGENOM" id="CLU_153394_0_0_1"/>
<keyword evidence="2" id="KW-1185">Reference proteome</keyword>
<reference evidence="1 2" key="1">
    <citation type="journal article" date="2010" name="Nature">
        <title>Perigord black truffle genome uncovers evolutionary origins and mechanisms of symbiosis.</title>
        <authorList>
            <person name="Martin F."/>
            <person name="Kohler A."/>
            <person name="Murat C."/>
            <person name="Balestrini R."/>
            <person name="Coutinho P.M."/>
            <person name="Jaillon O."/>
            <person name="Montanini B."/>
            <person name="Morin E."/>
            <person name="Noel B."/>
            <person name="Percudani R."/>
            <person name="Porcel B."/>
            <person name="Rubini A."/>
            <person name="Amicucci A."/>
            <person name="Amselem J."/>
            <person name="Anthouard V."/>
            <person name="Arcioni S."/>
            <person name="Artiguenave F."/>
            <person name="Aury J.M."/>
            <person name="Ballario P."/>
            <person name="Bolchi A."/>
            <person name="Brenna A."/>
            <person name="Brun A."/>
            <person name="Buee M."/>
            <person name="Cantarel B."/>
            <person name="Chevalier G."/>
            <person name="Couloux A."/>
            <person name="Da Silva C."/>
            <person name="Denoeud F."/>
            <person name="Duplessis S."/>
            <person name="Ghignone S."/>
            <person name="Hilselberger B."/>
            <person name="Iotti M."/>
            <person name="Marcais B."/>
            <person name="Mello A."/>
            <person name="Miranda M."/>
            <person name="Pacioni G."/>
            <person name="Quesneville H."/>
            <person name="Riccioni C."/>
            <person name="Ruotolo R."/>
            <person name="Splivallo R."/>
            <person name="Stocchi V."/>
            <person name="Tisserant E."/>
            <person name="Viscomi A.R."/>
            <person name="Zambonelli A."/>
            <person name="Zampieri E."/>
            <person name="Henrissat B."/>
            <person name="Lebrun M.H."/>
            <person name="Paolocci F."/>
            <person name="Bonfante P."/>
            <person name="Ottonello S."/>
            <person name="Wincker P."/>
        </authorList>
    </citation>
    <scope>NUCLEOTIDE SEQUENCE [LARGE SCALE GENOMIC DNA]</scope>
    <source>
        <strain evidence="1 2">Mel28</strain>
    </source>
</reference>
<name>D5G9X5_TUBMM</name>
<gene>
    <name evidence="1" type="ORF">GSTUM_00003419001</name>
</gene>